<dbReference type="Proteomes" id="UP001596435">
    <property type="component" value="Unassembled WGS sequence"/>
</dbReference>
<comment type="caution">
    <text evidence="2">The sequence shown here is derived from an EMBL/GenBank/DDBJ whole genome shotgun (WGS) entry which is preliminary data.</text>
</comment>
<dbReference type="PANTHER" id="PTHR35585">
    <property type="entry name" value="HHE DOMAIN PROTEIN (AFU_ORTHOLOGUE AFUA_4G00730)"/>
    <property type="match status" value="1"/>
</dbReference>
<keyword evidence="3" id="KW-1185">Reference proteome</keyword>
<dbReference type="RefSeq" id="WP_380231361.1">
    <property type="nucleotide sequence ID" value="NZ_JBHSVH010000002.1"/>
</dbReference>
<evidence type="ECO:0000313" key="2">
    <source>
        <dbReference type="EMBL" id="MFC7181140.1"/>
    </source>
</evidence>
<accession>A0ABW2FXE5</accession>
<protein>
    <submittedName>
        <fullName evidence="2">Hemerythrin domain-containing protein</fullName>
    </submittedName>
</protein>
<organism evidence="2 3">
    <name type="scientific">Kitasatospora paranensis</name>
    <dbReference type="NCBI Taxonomy" id="258053"/>
    <lineage>
        <taxon>Bacteria</taxon>
        <taxon>Bacillati</taxon>
        <taxon>Actinomycetota</taxon>
        <taxon>Actinomycetes</taxon>
        <taxon>Kitasatosporales</taxon>
        <taxon>Streptomycetaceae</taxon>
        <taxon>Kitasatospora</taxon>
    </lineage>
</organism>
<dbReference type="EMBL" id="JBHTAJ010000028">
    <property type="protein sequence ID" value="MFC7181140.1"/>
    <property type="molecule type" value="Genomic_DNA"/>
</dbReference>
<sequence length="176" mass="19504">MIAELEADHREIQEIFARMSLAPAAGRKDLVHEVTIALVRHSMAEQAHLYPAVRARILDGDRLADEEVADHARVERMLKDLEGRPPAGAGFGRLLRTLVREVGLHIQDEEQRLFPALASVAAPEELERLGEQVRAMRVLAPTRPHPDLPSSPTARRLLAPGIGLVDRVRDYVSGRG</sequence>
<dbReference type="Gene3D" id="1.20.120.520">
    <property type="entry name" value="nmb1532 protein domain like"/>
    <property type="match status" value="1"/>
</dbReference>
<proteinExistence type="predicted"/>
<dbReference type="InterPro" id="IPR012312">
    <property type="entry name" value="Hemerythrin-like"/>
</dbReference>
<dbReference type="PANTHER" id="PTHR35585:SF1">
    <property type="entry name" value="HHE DOMAIN PROTEIN (AFU_ORTHOLOGUE AFUA_4G00730)"/>
    <property type="match status" value="1"/>
</dbReference>
<evidence type="ECO:0000259" key="1">
    <source>
        <dbReference type="Pfam" id="PF01814"/>
    </source>
</evidence>
<reference evidence="3" key="1">
    <citation type="journal article" date="2019" name="Int. J. Syst. Evol. Microbiol.">
        <title>The Global Catalogue of Microorganisms (GCM) 10K type strain sequencing project: providing services to taxonomists for standard genome sequencing and annotation.</title>
        <authorList>
            <consortium name="The Broad Institute Genomics Platform"/>
            <consortium name="The Broad Institute Genome Sequencing Center for Infectious Disease"/>
            <person name="Wu L."/>
            <person name="Ma J."/>
        </authorList>
    </citation>
    <scope>NUCLEOTIDE SEQUENCE [LARGE SCALE GENOMIC DNA]</scope>
    <source>
        <strain evidence="3">CGMCC 1.12859</strain>
    </source>
</reference>
<feature type="domain" description="Hemerythrin-like" evidence="1">
    <location>
        <begin position="2"/>
        <end position="117"/>
    </location>
</feature>
<evidence type="ECO:0000313" key="3">
    <source>
        <dbReference type="Proteomes" id="UP001596435"/>
    </source>
</evidence>
<gene>
    <name evidence="2" type="ORF">ACFQMG_16400</name>
</gene>
<name>A0ABW2FXE5_9ACTN</name>
<dbReference type="Pfam" id="PF01814">
    <property type="entry name" value="Hemerythrin"/>
    <property type="match status" value="1"/>
</dbReference>